<sequence>MKTGIVNFDSFMPKFWDRTLGERAFRYDAFISHNRGDKYSASLVQRLVESNASVWYDNNADIRDKKIQAAVSNALSNSRFVLVCIDADFRDSPWCQAEYLPALETEKNSDAARVIVARMTPDAPIPNVLQATTRIECNEHGQFKNLLDAVTAGNRVQSLRALLIDGPCSASSTHFTPAEAGRVAERGPFAGGTSRNCGRPHIPNQPGITTVDVDARYQDCLNEDATSTKHSEVLKYLWEVAVADPKERHPQALMAVRQRLMEKLDSAELSETQRCFALTAALFVCEMPDSGDRADGLRMLLHLCEADEARHMRLRTLMTLASEPDDSIISLCFCWLERVWPRLTAEERAYGDLLALRDPVYLRLYYPLSPFIKDLSSAVRVKIFAGGLEMSSLPLGESMFIFEQQVDYILENFISVARSSGFDGLRGIMGISDLEVVLRDLDAMVFDRTGQPRAGVDVVAERYARLLGRIVLTASTNKGYPLFLMNDWVFDFVLVPLLWCSTIAGNDVDAKEFYLTACDVMSSSKRKEEVPGYKRTLATFKDFKSKRDFRIETT</sequence>
<dbReference type="EMBL" id="WNKS01000040">
    <property type="protein sequence ID" value="MTV33370.1"/>
    <property type="molecule type" value="Genomic_DNA"/>
</dbReference>
<dbReference type="InterPro" id="IPR035897">
    <property type="entry name" value="Toll_tir_struct_dom_sf"/>
</dbReference>
<proteinExistence type="predicted"/>
<dbReference type="AlphaFoldDB" id="A0A6N8DS19"/>
<evidence type="ECO:0000259" key="1">
    <source>
        <dbReference type="PROSITE" id="PS50104"/>
    </source>
</evidence>
<dbReference type="OrthoDB" id="9803456at2"/>
<feature type="domain" description="TIR" evidence="1">
    <location>
        <begin position="25"/>
        <end position="151"/>
    </location>
</feature>
<accession>A0A6N8DS19</accession>
<organism evidence="2 3">
    <name type="scientific">Rhodoblastus acidophilus</name>
    <name type="common">Rhodopseudomonas acidophila</name>
    <dbReference type="NCBI Taxonomy" id="1074"/>
    <lineage>
        <taxon>Bacteria</taxon>
        <taxon>Pseudomonadati</taxon>
        <taxon>Pseudomonadota</taxon>
        <taxon>Alphaproteobacteria</taxon>
        <taxon>Hyphomicrobiales</taxon>
        <taxon>Rhodoblastaceae</taxon>
        <taxon>Rhodoblastus</taxon>
    </lineage>
</organism>
<dbReference type="SUPFAM" id="SSF52200">
    <property type="entry name" value="Toll/Interleukin receptor TIR domain"/>
    <property type="match status" value="1"/>
</dbReference>
<dbReference type="Pfam" id="PF13676">
    <property type="entry name" value="TIR_2"/>
    <property type="match status" value="1"/>
</dbReference>
<comment type="caution">
    <text evidence="2">The sequence shown here is derived from an EMBL/GenBank/DDBJ whole genome shotgun (WGS) entry which is preliminary data.</text>
</comment>
<dbReference type="PROSITE" id="PS50104">
    <property type="entry name" value="TIR"/>
    <property type="match status" value="1"/>
</dbReference>
<protein>
    <submittedName>
        <fullName evidence="2">TIR domain-containing protein</fullName>
    </submittedName>
</protein>
<evidence type="ECO:0000313" key="2">
    <source>
        <dbReference type="EMBL" id="MTV33370.1"/>
    </source>
</evidence>
<evidence type="ECO:0000313" key="3">
    <source>
        <dbReference type="Proteomes" id="UP000439113"/>
    </source>
</evidence>
<reference evidence="2 3" key="1">
    <citation type="submission" date="2019-11" db="EMBL/GenBank/DDBJ databases">
        <title>Whole-genome sequence of a Rhodoblastus acidophilus DSM 142.</title>
        <authorList>
            <person name="Kyndt J.A."/>
            <person name="Meyer T.E."/>
        </authorList>
    </citation>
    <scope>NUCLEOTIDE SEQUENCE [LARGE SCALE GENOMIC DNA]</scope>
    <source>
        <strain evidence="2 3">DSM 142</strain>
    </source>
</reference>
<dbReference type="RefSeq" id="WP_155448048.1">
    <property type="nucleotide sequence ID" value="NZ_JAOQNR010000034.1"/>
</dbReference>
<dbReference type="Gene3D" id="3.40.50.10140">
    <property type="entry name" value="Toll/interleukin-1 receptor homology (TIR) domain"/>
    <property type="match status" value="1"/>
</dbReference>
<dbReference type="GO" id="GO:0007165">
    <property type="term" value="P:signal transduction"/>
    <property type="evidence" value="ECO:0007669"/>
    <property type="project" value="InterPro"/>
</dbReference>
<gene>
    <name evidence="2" type="ORF">GJ654_20565</name>
</gene>
<dbReference type="InterPro" id="IPR000157">
    <property type="entry name" value="TIR_dom"/>
</dbReference>
<name>A0A6N8DS19_RHOAC</name>
<dbReference type="Proteomes" id="UP000439113">
    <property type="component" value="Unassembled WGS sequence"/>
</dbReference>